<dbReference type="Proteomes" id="UP000239504">
    <property type="component" value="Unassembled WGS sequence"/>
</dbReference>
<evidence type="ECO:0000313" key="2">
    <source>
        <dbReference type="EMBL" id="PQA87424.1"/>
    </source>
</evidence>
<name>A0A2S7K4J0_9PROT</name>
<sequence length="199" mass="21317">MEMIIDFMLLAASGAATFYCFILSRKLEALKNTEKGLGATIATMSHTVDQARSTVTMAKESSAESISELTPLIEETKDILPQLTEMIDVISELAEIAIRDVNEASGKAGAELDARLAKAKALQERLDEQIDFFLVDGPDPDGPGTRAPSGKPTGDNVSYLDIDEDETPAAAKAKAKSATKVTAALMKARNQRKMKKIAG</sequence>
<dbReference type="AlphaFoldDB" id="A0A2S7K4J0"/>
<organism evidence="2 3">
    <name type="scientific">Hyphococcus luteus</name>
    <dbReference type="NCBI Taxonomy" id="2058213"/>
    <lineage>
        <taxon>Bacteria</taxon>
        <taxon>Pseudomonadati</taxon>
        <taxon>Pseudomonadota</taxon>
        <taxon>Alphaproteobacteria</taxon>
        <taxon>Parvularculales</taxon>
        <taxon>Parvularculaceae</taxon>
        <taxon>Hyphococcus</taxon>
    </lineage>
</organism>
<gene>
    <name evidence="2" type="ORF">CW354_11505</name>
</gene>
<proteinExistence type="predicted"/>
<evidence type="ECO:0000313" key="3">
    <source>
        <dbReference type="Proteomes" id="UP000239504"/>
    </source>
</evidence>
<dbReference type="OrthoDB" id="7630018at2"/>
<dbReference type="EMBL" id="PJCH01000007">
    <property type="protein sequence ID" value="PQA87424.1"/>
    <property type="molecule type" value="Genomic_DNA"/>
</dbReference>
<feature type="region of interest" description="Disordered" evidence="1">
    <location>
        <begin position="136"/>
        <end position="159"/>
    </location>
</feature>
<protein>
    <submittedName>
        <fullName evidence="2">Uncharacterized protein</fullName>
    </submittedName>
</protein>
<dbReference type="RefSeq" id="WP_104830242.1">
    <property type="nucleotide sequence ID" value="NZ_PJCH01000007.1"/>
</dbReference>
<evidence type="ECO:0000256" key="1">
    <source>
        <dbReference type="SAM" id="MobiDB-lite"/>
    </source>
</evidence>
<accession>A0A2S7K4J0</accession>
<comment type="caution">
    <text evidence="2">The sequence shown here is derived from an EMBL/GenBank/DDBJ whole genome shotgun (WGS) entry which is preliminary data.</text>
</comment>
<keyword evidence="3" id="KW-1185">Reference proteome</keyword>
<reference evidence="2 3" key="1">
    <citation type="submission" date="2017-12" db="EMBL/GenBank/DDBJ databases">
        <authorList>
            <person name="Hurst M.R.H."/>
        </authorList>
    </citation>
    <scope>NUCLEOTIDE SEQUENCE [LARGE SCALE GENOMIC DNA]</scope>
    <source>
        <strain evidence="2 3">SY-3-19</strain>
    </source>
</reference>